<dbReference type="EMBL" id="QPKB01000001">
    <property type="protein sequence ID" value="RWR73321.1"/>
    <property type="molecule type" value="Genomic_DNA"/>
</dbReference>
<gene>
    <name evidence="1" type="ORF">CKAN_00159100</name>
</gene>
<name>A0A3S3LXK5_9MAGN</name>
<protein>
    <submittedName>
        <fullName evidence="1">Uncharacterized protein</fullName>
    </submittedName>
</protein>
<reference evidence="1 2" key="1">
    <citation type="journal article" date="2019" name="Nat. Plants">
        <title>Stout camphor tree genome fills gaps in understanding of flowering plant genome evolution.</title>
        <authorList>
            <person name="Chaw S.M."/>
            <person name="Liu Y.C."/>
            <person name="Wu Y.W."/>
            <person name="Wang H.Y."/>
            <person name="Lin C.I."/>
            <person name="Wu C.S."/>
            <person name="Ke H.M."/>
            <person name="Chang L.Y."/>
            <person name="Hsu C.Y."/>
            <person name="Yang H.T."/>
            <person name="Sudianto E."/>
            <person name="Hsu M.H."/>
            <person name="Wu K.P."/>
            <person name="Wang L.N."/>
            <person name="Leebens-Mack J.H."/>
            <person name="Tsai I.J."/>
        </authorList>
    </citation>
    <scope>NUCLEOTIDE SEQUENCE [LARGE SCALE GENOMIC DNA]</scope>
    <source>
        <strain evidence="2">cv. Chaw 1501</strain>
        <tissue evidence="1">Young leaves</tissue>
    </source>
</reference>
<proteinExistence type="predicted"/>
<accession>A0A3S3LXK5</accession>
<sequence>MELCTSFRYRIEDIILFNIIGFHLTDCKVSQNPIAFEVAKLSKESSINSLHQEYRNILFLEILGENTTMLFLEFIISRDREISEHCIFVGGVYSILFYSLW</sequence>
<organism evidence="1 2">
    <name type="scientific">Cinnamomum micranthum f. kanehirae</name>
    <dbReference type="NCBI Taxonomy" id="337451"/>
    <lineage>
        <taxon>Eukaryota</taxon>
        <taxon>Viridiplantae</taxon>
        <taxon>Streptophyta</taxon>
        <taxon>Embryophyta</taxon>
        <taxon>Tracheophyta</taxon>
        <taxon>Spermatophyta</taxon>
        <taxon>Magnoliopsida</taxon>
        <taxon>Magnoliidae</taxon>
        <taxon>Laurales</taxon>
        <taxon>Lauraceae</taxon>
        <taxon>Cinnamomum</taxon>
    </lineage>
</organism>
<evidence type="ECO:0000313" key="2">
    <source>
        <dbReference type="Proteomes" id="UP000283530"/>
    </source>
</evidence>
<dbReference type="AlphaFoldDB" id="A0A3S3LXK5"/>
<comment type="caution">
    <text evidence="1">The sequence shown here is derived from an EMBL/GenBank/DDBJ whole genome shotgun (WGS) entry which is preliminary data.</text>
</comment>
<keyword evidence="2" id="KW-1185">Reference proteome</keyword>
<evidence type="ECO:0000313" key="1">
    <source>
        <dbReference type="EMBL" id="RWR73321.1"/>
    </source>
</evidence>
<dbReference type="Proteomes" id="UP000283530">
    <property type="component" value="Unassembled WGS sequence"/>
</dbReference>